<accession>A0A8X6SD53</accession>
<keyword evidence="2" id="KW-1185">Reference proteome</keyword>
<protein>
    <submittedName>
        <fullName evidence="1">Uncharacterized protein</fullName>
    </submittedName>
</protein>
<gene>
    <name evidence="1" type="ORF">TNCV_4662661</name>
</gene>
<dbReference type="Proteomes" id="UP000887159">
    <property type="component" value="Unassembled WGS sequence"/>
</dbReference>
<name>A0A8X6SD53_TRICX</name>
<organism evidence="1 2">
    <name type="scientific">Trichonephila clavipes</name>
    <name type="common">Golden silk orbweaver</name>
    <name type="synonym">Nephila clavipes</name>
    <dbReference type="NCBI Taxonomy" id="2585209"/>
    <lineage>
        <taxon>Eukaryota</taxon>
        <taxon>Metazoa</taxon>
        <taxon>Ecdysozoa</taxon>
        <taxon>Arthropoda</taxon>
        <taxon>Chelicerata</taxon>
        <taxon>Arachnida</taxon>
        <taxon>Araneae</taxon>
        <taxon>Araneomorphae</taxon>
        <taxon>Entelegynae</taxon>
        <taxon>Araneoidea</taxon>
        <taxon>Nephilidae</taxon>
        <taxon>Trichonephila</taxon>
    </lineage>
</organism>
<sequence>MSVNSIFDILNYSKQLMGGGETRTEPVLLRNKDIFVFQVIIKSGSDNFLCQFAKRKTPLSPCPPSKNCPDMGLRTVFTVQKPK</sequence>
<reference evidence="1" key="1">
    <citation type="submission" date="2020-08" db="EMBL/GenBank/DDBJ databases">
        <title>Multicomponent nature underlies the extraordinary mechanical properties of spider dragline silk.</title>
        <authorList>
            <person name="Kono N."/>
            <person name="Nakamura H."/>
            <person name="Mori M."/>
            <person name="Yoshida Y."/>
            <person name="Ohtoshi R."/>
            <person name="Malay A.D."/>
            <person name="Moran D.A.P."/>
            <person name="Tomita M."/>
            <person name="Numata K."/>
            <person name="Arakawa K."/>
        </authorList>
    </citation>
    <scope>NUCLEOTIDE SEQUENCE</scope>
</reference>
<dbReference type="EMBL" id="BMAU01021284">
    <property type="protein sequence ID" value="GFY09075.1"/>
    <property type="molecule type" value="Genomic_DNA"/>
</dbReference>
<evidence type="ECO:0000313" key="2">
    <source>
        <dbReference type="Proteomes" id="UP000887159"/>
    </source>
</evidence>
<comment type="caution">
    <text evidence="1">The sequence shown here is derived from an EMBL/GenBank/DDBJ whole genome shotgun (WGS) entry which is preliminary data.</text>
</comment>
<dbReference type="AlphaFoldDB" id="A0A8X6SD53"/>
<evidence type="ECO:0000313" key="1">
    <source>
        <dbReference type="EMBL" id="GFY09075.1"/>
    </source>
</evidence>
<proteinExistence type="predicted"/>